<feature type="compositionally biased region" description="Basic and acidic residues" evidence="1">
    <location>
        <begin position="271"/>
        <end position="292"/>
    </location>
</feature>
<dbReference type="STRING" id="1561998.A0A1I7TEF8"/>
<dbReference type="InterPro" id="IPR039962">
    <property type="entry name" value="ZC21.8"/>
</dbReference>
<proteinExistence type="predicted"/>
<reference evidence="3" key="1">
    <citation type="submission" date="2016-11" db="UniProtKB">
        <authorList>
            <consortium name="WormBaseParasite"/>
        </authorList>
    </citation>
    <scope>IDENTIFICATION</scope>
</reference>
<protein>
    <submittedName>
        <fullName evidence="3">Uncharacterized protein</fullName>
    </submittedName>
</protein>
<dbReference type="WBParaSite" id="Csp11.Scaffold591.g5136.t1">
    <property type="protein sequence ID" value="Csp11.Scaffold591.g5136.t1"/>
    <property type="gene ID" value="Csp11.Scaffold591.g5136"/>
</dbReference>
<evidence type="ECO:0000256" key="1">
    <source>
        <dbReference type="SAM" id="MobiDB-lite"/>
    </source>
</evidence>
<feature type="compositionally biased region" description="Basic and acidic residues" evidence="1">
    <location>
        <begin position="117"/>
        <end position="130"/>
    </location>
</feature>
<evidence type="ECO:0000313" key="3">
    <source>
        <dbReference type="WBParaSite" id="Csp11.Scaffold591.g5136.t1"/>
    </source>
</evidence>
<accession>A0A1I7TEF8</accession>
<dbReference type="PANTHER" id="PTHR38616">
    <property type="entry name" value="PROTEIN CBG03925"/>
    <property type="match status" value="1"/>
</dbReference>
<feature type="compositionally biased region" description="Gly residues" evidence="1">
    <location>
        <begin position="38"/>
        <end position="48"/>
    </location>
</feature>
<evidence type="ECO:0000313" key="2">
    <source>
        <dbReference type="Proteomes" id="UP000095282"/>
    </source>
</evidence>
<dbReference type="eggNOG" id="ENOG502TE2W">
    <property type="taxonomic scope" value="Eukaryota"/>
</dbReference>
<dbReference type="Proteomes" id="UP000095282">
    <property type="component" value="Unplaced"/>
</dbReference>
<dbReference type="AlphaFoldDB" id="A0A1I7TEF8"/>
<sequence length="292" mass="31112">MKKQKKKKKMMMLGEQHKQLSVQDKAKKKTGKPDGTQRTGGGTTGGTTGSMTPGRPDTPNKGGDDDEDDVKFNINIKKADDKKDEFDDDEENPLAKIAVKTRGKNGQGKKAGGGHVGKGEKGKHKREETQNRPFLAPNEKQIGVSCYQFEPSLPEAGKPLHPPPPTPPPPAPLAASATVPAPALAPPPPLPPPSATIPAPHPPRKVPMQKSCEAGGRNANRTISTATTVTTVTTTTQVPTPAPNVPSTVGGNTKSTMSQITNNQPVNKRTKSNEQERTDKNLEKTQKDGENK</sequence>
<organism evidence="2 3">
    <name type="scientific">Caenorhabditis tropicalis</name>
    <dbReference type="NCBI Taxonomy" id="1561998"/>
    <lineage>
        <taxon>Eukaryota</taxon>
        <taxon>Metazoa</taxon>
        <taxon>Ecdysozoa</taxon>
        <taxon>Nematoda</taxon>
        <taxon>Chromadorea</taxon>
        <taxon>Rhabditida</taxon>
        <taxon>Rhabditina</taxon>
        <taxon>Rhabditomorpha</taxon>
        <taxon>Rhabditoidea</taxon>
        <taxon>Rhabditidae</taxon>
        <taxon>Peloderinae</taxon>
        <taxon>Caenorhabditis</taxon>
    </lineage>
</organism>
<dbReference type="PANTHER" id="PTHR38616:SF3">
    <property type="entry name" value="PROTEIN CBG03925"/>
    <property type="match status" value="1"/>
</dbReference>
<keyword evidence="2" id="KW-1185">Reference proteome</keyword>
<feature type="compositionally biased region" description="Basic residues" evidence="1">
    <location>
        <begin position="1"/>
        <end position="10"/>
    </location>
</feature>
<feature type="compositionally biased region" description="Gly residues" evidence="1">
    <location>
        <begin position="105"/>
        <end position="116"/>
    </location>
</feature>
<feature type="region of interest" description="Disordered" evidence="1">
    <location>
        <begin position="1"/>
        <end position="292"/>
    </location>
</feature>
<feature type="compositionally biased region" description="Pro residues" evidence="1">
    <location>
        <begin position="160"/>
        <end position="172"/>
    </location>
</feature>
<feature type="compositionally biased region" description="Polar residues" evidence="1">
    <location>
        <begin position="247"/>
        <end position="267"/>
    </location>
</feature>
<name>A0A1I7TEF8_9PELO</name>
<feature type="compositionally biased region" description="Low complexity" evidence="1">
    <location>
        <begin position="225"/>
        <end position="239"/>
    </location>
</feature>
<feature type="compositionally biased region" description="Low complexity" evidence="1">
    <location>
        <begin position="173"/>
        <end position="182"/>
    </location>
</feature>
<feature type="compositionally biased region" description="Pro residues" evidence="1">
    <location>
        <begin position="183"/>
        <end position="201"/>
    </location>
</feature>